<comment type="cofactor">
    <cofactor evidence="1">
        <name>a divalent metal cation</name>
        <dbReference type="ChEBI" id="CHEBI:60240"/>
    </cofactor>
</comment>
<dbReference type="RefSeq" id="XP_011293207.1">
    <property type="nucleotide sequence ID" value="XM_011294905.2"/>
</dbReference>
<comment type="subcellular location">
    <subcellularLocation>
        <location evidence="2">Nucleus</location>
    </subcellularLocation>
</comment>
<dbReference type="GO" id="GO:0046872">
    <property type="term" value="F:metal ion binding"/>
    <property type="evidence" value="ECO:0007669"/>
    <property type="project" value="UniProtKB-KW"/>
</dbReference>
<evidence type="ECO:0000256" key="6">
    <source>
        <dbReference type="ARBA" id="ARBA00022801"/>
    </source>
</evidence>
<keyword evidence="6" id="KW-0378">Hydrolase</keyword>
<gene>
    <name evidence="9" type="primary">105261909</name>
    <name evidence="11" type="synonym">LOC105261909</name>
</gene>
<reference evidence="11" key="2">
    <citation type="submission" date="2025-04" db="UniProtKB">
        <authorList>
            <consortium name="RefSeq"/>
        </authorList>
    </citation>
    <scope>IDENTIFICATION</scope>
    <source>
        <strain evidence="11">Aabys</strain>
    </source>
</reference>
<dbReference type="STRING" id="7370.A0A1I8NKZ9"/>
<dbReference type="PANTHER" id="PTHR22930:SF267">
    <property type="entry name" value="NUCLEASE HARBI1-RELATED"/>
    <property type="match status" value="1"/>
</dbReference>
<dbReference type="EnsemblMetazoa" id="MDOA016835-RA">
    <property type="protein sequence ID" value="MDOA016835-PA"/>
    <property type="gene ID" value="MDOA016835"/>
</dbReference>
<dbReference type="InterPro" id="IPR027806">
    <property type="entry name" value="HARBI1_dom"/>
</dbReference>
<dbReference type="GeneID" id="105261909"/>
<protein>
    <submittedName>
        <fullName evidence="11">Nuclease HARBI1</fullName>
    </submittedName>
</protein>
<evidence type="ECO:0000256" key="2">
    <source>
        <dbReference type="ARBA" id="ARBA00004123"/>
    </source>
</evidence>
<keyword evidence="4" id="KW-0540">Nuclease</keyword>
<evidence type="ECO:0000256" key="5">
    <source>
        <dbReference type="ARBA" id="ARBA00022723"/>
    </source>
</evidence>
<keyword evidence="7" id="KW-0539">Nucleus</keyword>
<dbReference type="KEGG" id="mde:105261909"/>
<dbReference type="Pfam" id="PF13359">
    <property type="entry name" value="DDE_Tnp_4"/>
    <property type="match status" value="1"/>
</dbReference>
<evidence type="ECO:0000259" key="8">
    <source>
        <dbReference type="Pfam" id="PF13359"/>
    </source>
</evidence>
<dbReference type="VEuPathDB" id="VectorBase:MDOMA2_009679"/>
<dbReference type="Proteomes" id="UP001652621">
    <property type="component" value="Unplaced"/>
</dbReference>
<dbReference type="PANTHER" id="PTHR22930">
    <property type="match status" value="1"/>
</dbReference>
<comment type="similarity">
    <text evidence="3">Belongs to the HARBI1 family.</text>
</comment>
<proteinExistence type="inferred from homology"/>
<dbReference type="VEuPathDB" id="VectorBase:MDOA016835"/>
<dbReference type="OrthoDB" id="2430314at2759"/>
<evidence type="ECO:0000256" key="7">
    <source>
        <dbReference type="ARBA" id="ARBA00023242"/>
    </source>
</evidence>
<feature type="domain" description="DDE Tnp4" evidence="8">
    <location>
        <begin position="187"/>
        <end position="340"/>
    </location>
</feature>
<sequence>MEMDTLNFQGASYQETNNNNTDLENLNLDDCDFALLSDICPEKSYDFVNLESNVEYILEHVTDSFFRECFSFDKVLVRCLLMDLHRRTFYPYYDPYENIKGSLSFDMSVLATLSYLVKGDLSMLDQLPEFDGYTRETIARSIVKTCEIFVHFLTPDYITFPSSMDEQHVNKVEFLGKFGVPGVVGVLDCYYIPLQNVPEDEMKMYLHRNIRVPTVAVQLICDQNYRILDINSRFSGRTHGSYIWRHSHINSIMKHSQKRNPKTWLIADRGYHLTSGLINPYRNSTDPLQSSFNVALNEIQKVNLKTFEILRSRFRCLNTVLPFEHCQASNVITTCATLHNYLLAKLQTIDDDLLYQLPKVNILPNAHQEDAFSETAVQNREFIKGFMFNNSMQVLYQMRKNSNISFVSSKDDIGSMV</sequence>
<dbReference type="GO" id="GO:0005634">
    <property type="term" value="C:nucleus"/>
    <property type="evidence" value="ECO:0007669"/>
    <property type="project" value="UniProtKB-SubCell"/>
</dbReference>
<accession>A0A1I8NKZ9</accession>
<name>A0A1I8NKZ9_MUSDO</name>
<dbReference type="InterPro" id="IPR045249">
    <property type="entry name" value="HARBI1-like"/>
</dbReference>
<keyword evidence="5" id="KW-0479">Metal-binding</keyword>
<dbReference type="AlphaFoldDB" id="A0A1I8NKZ9"/>
<evidence type="ECO:0000313" key="9">
    <source>
        <dbReference type="EnsemblMetazoa" id="MDOA016835-PA"/>
    </source>
</evidence>
<evidence type="ECO:0000256" key="4">
    <source>
        <dbReference type="ARBA" id="ARBA00022722"/>
    </source>
</evidence>
<evidence type="ECO:0000313" key="10">
    <source>
        <dbReference type="Proteomes" id="UP001652621"/>
    </source>
</evidence>
<evidence type="ECO:0000313" key="11">
    <source>
        <dbReference type="RefSeq" id="XP_011293207.1"/>
    </source>
</evidence>
<organism evidence="9">
    <name type="scientific">Musca domestica</name>
    <name type="common">House fly</name>
    <dbReference type="NCBI Taxonomy" id="7370"/>
    <lineage>
        <taxon>Eukaryota</taxon>
        <taxon>Metazoa</taxon>
        <taxon>Ecdysozoa</taxon>
        <taxon>Arthropoda</taxon>
        <taxon>Hexapoda</taxon>
        <taxon>Insecta</taxon>
        <taxon>Pterygota</taxon>
        <taxon>Neoptera</taxon>
        <taxon>Endopterygota</taxon>
        <taxon>Diptera</taxon>
        <taxon>Brachycera</taxon>
        <taxon>Muscomorpha</taxon>
        <taxon>Muscoidea</taxon>
        <taxon>Muscidae</taxon>
        <taxon>Musca</taxon>
    </lineage>
</organism>
<dbReference type="GO" id="GO:0016787">
    <property type="term" value="F:hydrolase activity"/>
    <property type="evidence" value="ECO:0007669"/>
    <property type="project" value="UniProtKB-KW"/>
</dbReference>
<evidence type="ECO:0000256" key="3">
    <source>
        <dbReference type="ARBA" id="ARBA00006958"/>
    </source>
</evidence>
<keyword evidence="10" id="KW-1185">Reference proteome</keyword>
<reference evidence="9" key="1">
    <citation type="submission" date="2020-05" db="UniProtKB">
        <authorList>
            <consortium name="EnsemblMetazoa"/>
        </authorList>
    </citation>
    <scope>IDENTIFICATION</scope>
    <source>
        <strain evidence="9">Aabys</strain>
    </source>
</reference>
<evidence type="ECO:0000256" key="1">
    <source>
        <dbReference type="ARBA" id="ARBA00001968"/>
    </source>
</evidence>
<dbReference type="GO" id="GO:0004518">
    <property type="term" value="F:nuclease activity"/>
    <property type="evidence" value="ECO:0007669"/>
    <property type="project" value="UniProtKB-KW"/>
</dbReference>